<reference evidence="2" key="1">
    <citation type="submission" date="2023-07" db="EMBL/GenBank/DDBJ databases">
        <title>Wenyingzhuangia sp. chi5 genome sequencing and assembly.</title>
        <authorList>
            <person name="Park S."/>
        </authorList>
    </citation>
    <scope>NUCLEOTIDE SEQUENCE</scope>
    <source>
        <strain evidence="2">Chi5</strain>
    </source>
</reference>
<dbReference type="EMBL" id="JAUMIT010000005">
    <property type="protein sequence ID" value="MDO3695271.1"/>
    <property type="molecule type" value="Genomic_DNA"/>
</dbReference>
<dbReference type="InterPro" id="IPR002560">
    <property type="entry name" value="Transposase_DDE"/>
</dbReference>
<feature type="domain" description="Transposase IS204/IS1001/IS1096/IS1165 DDE" evidence="1">
    <location>
        <begin position="3"/>
        <end position="78"/>
    </location>
</feature>
<dbReference type="Proteomes" id="UP001168642">
    <property type="component" value="Unassembled WGS sequence"/>
</dbReference>
<evidence type="ECO:0000259" key="1">
    <source>
        <dbReference type="Pfam" id="PF01610"/>
    </source>
</evidence>
<keyword evidence="3" id="KW-1185">Reference proteome</keyword>
<comment type="caution">
    <text evidence="2">The sequence shown here is derived from an EMBL/GenBank/DDBJ whole genome shotgun (WGS) entry which is preliminary data.</text>
</comment>
<protein>
    <submittedName>
        <fullName evidence="2">Transposase</fullName>
    </submittedName>
</protein>
<evidence type="ECO:0000313" key="3">
    <source>
        <dbReference type="Proteomes" id="UP001168642"/>
    </source>
</evidence>
<organism evidence="2 3">
    <name type="scientific">Wenyingzhuangia gilva</name>
    <dbReference type="NCBI Taxonomy" id="3057677"/>
    <lineage>
        <taxon>Bacteria</taxon>
        <taxon>Pseudomonadati</taxon>
        <taxon>Bacteroidota</taxon>
        <taxon>Flavobacteriia</taxon>
        <taxon>Flavobacteriales</taxon>
        <taxon>Flavobacteriaceae</taxon>
        <taxon>Wenyingzhuangia</taxon>
    </lineage>
</organism>
<proteinExistence type="predicted"/>
<name>A0ABT8VTH9_9FLAO</name>
<dbReference type="RefSeq" id="WP_302884726.1">
    <property type="nucleotide sequence ID" value="NZ_JAUMIT010000005.1"/>
</dbReference>
<accession>A0ABT8VTH9</accession>
<dbReference type="Pfam" id="PF01610">
    <property type="entry name" value="DDE_Tnp_ISL3"/>
    <property type="match status" value="1"/>
</dbReference>
<evidence type="ECO:0000313" key="2">
    <source>
        <dbReference type="EMBL" id="MDO3695271.1"/>
    </source>
</evidence>
<sequence length="84" mass="9908">MDRENNSIKLAQWYNQVEKSGLKAFNTITNKTQLNYRTVLNYFNNRSTNASTESFNAKIKAFRAQFRGVKNLEFFLFRLTNIFA</sequence>
<gene>
    <name evidence="2" type="ORF">QVZ41_10515</name>
</gene>